<dbReference type="InterPro" id="IPR027558">
    <property type="entry name" value="Pre_pil_HX9DG_C"/>
</dbReference>
<proteinExistence type="predicted"/>
<reference key="1">
    <citation type="submission" date="2010-11" db="EMBL/GenBank/DDBJ databases">
        <title>The complete sequence of chromosome of Isophaera pallida ATCC 43644.</title>
        <authorList>
            <consortium name="US DOE Joint Genome Institute (JGI-PGF)"/>
            <person name="Lucas S."/>
            <person name="Copeland A."/>
            <person name="Lapidus A."/>
            <person name="Bruce D."/>
            <person name="Goodwin L."/>
            <person name="Pitluck S."/>
            <person name="Kyrpides N."/>
            <person name="Mavromatis K."/>
            <person name="Pagani I."/>
            <person name="Ivanova N."/>
            <person name="Saunders E."/>
            <person name="Brettin T."/>
            <person name="Detter J.C."/>
            <person name="Han C."/>
            <person name="Tapia R."/>
            <person name="Land M."/>
            <person name="Hauser L."/>
            <person name="Markowitz V."/>
            <person name="Cheng J.-F."/>
            <person name="Hugenholtz P."/>
            <person name="Woyke T."/>
            <person name="Wu D."/>
            <person name="Eisen J.A."/>
        </authorList>
    </citation>
    <scope>NUCLEOTIDE SEQUENCE</scope>
    <source>
        <strain>ATCC 43644</strain>
    </source>
</reference>
<feature type="domain" description="DUF1559" evidence="1">
    <location>
        <begin position="47"/>
        <end position="362"/>
    </location>
</feature>
<evidence type="ECO:0000313" key="3">
    <source>
        <dbReference type="Proteomes" id="UP000008631"/>
    </source>
</evidence>
<gene>
    <name evidence="2" type="ordered locus">Isop_1404</name>
</gene>
<dbReference type="KEGG" id="ipa:Isop_1404"/>
<dbReference type="EMBL" id="CP002353">
    <property type="protein sequence ID" value="ADV61989.1"/>
    <property type="molecule type" value="Genomic_DNA"/>
</dbReference>
<dbReference type="Proteomes" id="UP000008631">
    <property type="component" value="Chromosome"/>
</dbReference>
<accession>E8QXE8</accession>
<dbReference type="PANTHER" id="PTHR30093">
    <property type="entry name" value="GENERAL SECRETION PATHWAY PROTEIN G"/>
    <property type="match status" value="1"/>
</dbReference>
<dbReference type="NCBIfam" id="TIGR04294">
    <property type="entry name" value="pre_pil_HX9DG"/>
    <property type="match status" value="1"/>
</dbReference>
<dbReference type="PROSITE" id="PS00409">
    <property type="entry name" value="PROKAR_NTER_METHYL"/>
    <property type="match status" value="1"/>
</dbReference>
<dbReference type="InterPro" id="IPR011453">
    <property type="entry name" value="DUF1559"/>
</dbReference>
<evidence type="ECO:0000259" key="1">
    <source>
        <dbReference type="Pfam" id="PF07596"/>
    </source>
</evidence>
<dbReference type="InParanoid" id="E8QXE8"/>
<dbReference type="Gene3D" id="3.30.700.10">
    <property type="entry name" value="Glycoprotein, Type 4 Pilin"/>
    <property type="match status" value="1"/>
</dbReference>
<dbReference type="AlphaFoldDB" id="E8QXE8"/>
<dbReference type="NCBIfam" id="TIGR02532">
    <property type="entry name" value="IV_pilin_GFxxxE"/>
    <property type="match status" value="1"/>
</dbReference>
<dbReference type="SUPFAM" id="SSF54523">
    <property type="entry name" value="Pili subunits"/>
    <property type="match status" value="1"/>
</dbReference>
<keyword evidence="3" id="KW-1185">Reference proteome</keyword>
<protein>
    <recommendedName>
        <fullName evidence="1">DUF1559 domain-containing protein</fullName>
    </recommendedName>
</protein>
<name>E8QXE8_ISOPI</name>
<reference evidence="2 3" key="2">
    <citation type="journal article" date="2011" name="Stand. Genomic Sci.">
        <title>Complete genome sequence of Isosphaera pallida type strain (IS1B).</title>
        <authorList>
            <consortium name="US DOE Joint Genome Institute (JGI-PGF)"/>
            <person name="Goker M."/>
            <person name="Cleland D."/>
            <person name="Saunders E."/>
            <person name="Lapidus A."/>
            <person name="Nolan M."/>
            <person name="Lucas S."/>
            <person name="Hammon N."/>
            <person name="Deshpande S."/>
            <person name="Cheng J.F."/>
            <person name="Tapia R."/>
            <person name="Han C."/>
            <person name="Goodwin L."/>
            <person name="Pitluck S."/>
            <person name="Liolios K."/>
            <person name="Pagani I."/>
            <person name="Ivanova N."/>
            <person name="Mavromatis K."/>
            <person name="Pati A."/>
            <person name="Chen A."/>
            <person name="Palaniappan K."/>
            <person name="Land M."/>
            <person name="Hauser L."/>
            <person name="Chang Y.J."/>
            <person name="Jeffries C.D."/>
            <person name="Detter J.C."/>
            <person name="Beck B."/>
            <person name="Woyke T."/>
            <person name="Bristow J."/>
            <person name="Eisen J.A."/>
            <person name="Markowitz V."/>
            <person name="Hugenholtz P."/>
            <person name="Kyrpides N.C."/>
            <person name="Klenk H.P."/>
        </authorList>
    </citation>
    <scope>NUCLEOTIDE SEQUENCE [LARGE SCALE GENOMIC DNA]</scope>
    <source>
        <strain evidence="3">ATCC 43644 / DSM 9630 / IS1B</strain>
    </source>
</reference>
<dbReference type="Pfam" id="PF07596">
    <property type="entry name" value="SBP_bac_10"/>
    <property type="match status" value="1"/>
</dbReference>
<evidence type="ECO:0000313" key="2">
    <source>
        <dbReference type="EMBL" id="ADV61989.1"/>
    </source>
</evidence>
<dbReference type="eggNOG" id="COG2165">
    <property type="taxonomic scope" value="Bacteria"/>
</dbReference>
<dbReference type="HOGENOM" id="CLU_041661_0_0_0"/>
<organism evidence="2 3">
    <name type="scientific">Isosphaera pallida (strain ATCC 43644 / DSM 9630 / IS1B)</name>
    <dbReference type="NCBI Taxonomy" id="575540"/>
    <lineage>
        <taxon>Bacteria</taxon>
        <taxon>Pseudomonadati</taxon>
        <taxon>Planctomycetota</taxon>
        <taxon>Planctomycetia</taxon>
        <taxon>Isosphaerales</taxon>
        <taxon>Isosphaeraceae</taxon>
        <taxon>Isosphaera</taxon>
    </lineage>
</organism>
<sequence>MCSINGPMSMISSRSIRRTRSGFTLIELLVVIAIIAVLIALLLPAVQSAREAARRTQCVNNLKQIGLGLHNYLSTHGVFPPGRLEPDFILNGVVQVNYSNYGPAEANPPGTFLGFYSVHCHILGFMEQTPVFNAINFNGVNISRQRLGNVIIAPNFTAFALASSIFICPSDPNTSPGGLGENNYRANFGGSTPYAGGGTRPDNRRNPLDNGAFTYGPAFGPAVFTDGLSNTAMMAERTKGSGSTGRFQPGDNVFVPNQTVPFNLDALFVTCQNNTDTSYFNANGRFLPTSDFSDGWAFSWYIATLYNHVAPPNWRGRDCGVGSSIADVPSEHGIFTARSLHPGGVNVLLGDGSVKFVKDTVNLFAWRSMGTRAGGEVISADAF</sequence>
<dbReference type="InterPro" id="IPR045584">
    <property type="entry name" value="Pilin-like"/>
</dbReference>
<dbReference type="PANTHER" id="PTHR30093:SF2">
    <property type="entry name" value="TYPE II SECRETION SYSTEM PROTEIN H"/>
    <property type="match status" value="1"/>
</dbReference>
<dbReference type="STRING" id="575540.Isop_1404"/>
<dbReference type="Pfam" id="PF07963">
    <property type="entry name" value="N_methyl"/>
    <property type="match status" value="1"/>
</dbReference>
<dbReference type="InterPro" id="IPR012902">
    <property type="entry name" value="N_methyl_site"/>
</dbReference>